<dbReference type="InterPro" id="IPR002223">
    <property type="entry name" value="Kunitz_BPTI"/>
</dbReference>
<dbReference type="AlphaFoldDB" id="A0A3P7HYJ9"/>
<reference evidence="2 3" key="1">
    <citation type="submission" date="2018-11" db="EMBL/GenBank/DDBJ databases">
        <authorList>
            <consortium name="Pathogen Informatics"/>
        </authorList>
    </citation>
    <scope>NUCLEOTIDE SEQUENCE [LARGE SCALE GENOMIC DNA]</scope>
</reference>
<dbReference type="PROSITE" id="PS51257">
    <property type="entry name" value="PROKAR_LIPOPROTEIN"/>
    <property type="match status" value="1"/>
</dbReference>
<dbReference type="OrthoDB" id="5871431at2759"/>
<dbReference type="SMART" id="SM00289">
    <property type="entry name" value="WR1"/>
    <property type="match status" value="1"/>
</dbReference>
<dbReference type="PANTHER" id="PTHR46339">
    <property type="entry name" value="PROTEIN CBG15282-RELATED"/>
    <property type="match status" value="1"/>
</dbReference>
<feature type="domain" description="BPTI/Kunitz inhibitor" evidence="1">
    <location>
        <begin position="9"/>
        <end position="64"/>
    </location>
</feature>
<name>A0A3P7HYJ9_STRVU</name>
<keyword evidence="3" id="KW-1185">Reference proteome</keyword>
<dbReference type="PRINTS" id="PR00759">
    <property type="entry name" value="BASICPTASE"/>
</dbReference>
<protein>
    <recommendedName>
        <fullName evidence="1">BPTI/Kunitz inhibitor domain-containing protein</fullName>
    </recommendedName>
</protein>
<proteinExistence type="predicted"/>
<dbReference type="InterPro" id="IPR036880">
    <property type="entry name" value="Kunitz_BPTI_sf"/>
</dbReference>
<evidence type="ECO:0000313" key="2">
    <source>
        <dbReference type="EMBL" id="VDM66161.1"/>
    </source>
</evidence>
<organism evidence="2 3">
    <name type="scientific">Strongylus vulgaris</name>
    <name type="common">Blood worm</name>
    <dbReference type="NCBI Taxonomy" id="40348"/>
    <lineage>
        <taxon>Eukaryota</taxon>
        <taxon>Metazoa</taxon>
        <taxon>Ecdysozoa</taxon>
        <taxon>Nematoda</taxon>
        <taxon>Chromadorea</taxon>
        <taxon>Rhabditida</taxon>
        <taxon>Rhabditina</taxon>
        <taxon>Rhabditomorpha</taxon>
        <taxon>Strongyloidea</taxon>
        <taxon>Strongylidae</taxon>
        <taxon>Strongylus</taxon>
    </lineage>
</organism>
<dbReference type="EMBL" id="UYYB01002171">
    <property type="protein sequence ID" value="VDM66161.1"/>
    <property type="molecule type" value="Genomic_DNA"/>
</dbReference>
<dbReference type="GO" id="GO:0004867">
    <property type="term" value="F:serine-type endopeptidase inhibitor activity"/>
    <property type="evidence" value="ECO:0007669"/>
    <property type="project" value="InterPro"/>
</dbReference>
<sequence>MFTFADRICQASLNAGTACGVPAQTSCFRYYYDAPSKVCRPFTFTGCGGNDNNFQTKGECTQFCNGEIICLRGDPHPDRYSINKIATCHEDRHCPRNYTCTRKTDGRGGACCPSRGQ</sequence>
<accession>A0A3P7HYJ9</accession>
<dbReference type="SMART" id="SM00131">
    <property type="entry name" value="KU"/>
    <property type="match status" value="1"/>
</dbReference>
<dbReference type="PROSITE" id="PS50279">
    <property type="entry name" value="BPTI_KUNITZ_2"/>
    <property type="match status" value="1"/>
</dbReference>
<dbReference type="InterPro" id="IPR053014">
    <property type="entry name" value="Cuticle_assoc_divergent"/>
</dbReference>
<evidence type="ECO:0000313" key="3">
    <source>
        <dbReference type="Proteomes" id="UP000270094"/>
    </source>
</evidence>
<dbReference type="Pfam" id="PF00014">
    <property type="entry name" value="Kunitz_BPTI"/>
    <property type="match status" value="1"/>
</dbReference>
<gene>
    <name evidence="2" type="ORF">SVUK_LOCUS1159</name>
</gene>
<dbReference type="InterPro" id="IPR006150">
    <property type="entry name" value="Cys_repeat_1"/>
</dbReference>
<dbReference type="Proteomes" id="UP000270094">
    <property type="component" value="Unassembled WGS sequence"/>
</dbReference>
<dbReference type="InterPro" id="IPR020901">
    <property type="entry name" value="Prtase_inh_Kunz-CS"/>
</dbReference>
<dbReference type="PANTHER" id="PTHR46339:SF10">
    <property type="entry name" value="BPTI_KUNITZ INHIBITOR DOMAIN-CONTAINING PROTEIN"/>
    <property type="match status" value="1"/>
</dbReference>
<dbReference type="Gene3D" id="4.10.410.10">
    <property type="entry name" value="Pancreatic trypsin inhibitor Kunitz domain"/>
    <property type="match status" value="1"/>
</dbReference>
<evidence type="ECO:0000259" key="1">
    <source>
        <dbReference type="PROSITE" id="PS50279"/>
    </source>
</evidence>
<dbReference type="PROSITE" id="PS00280">
    <property type="entry name" value="BPTI_KUNITZ_1"/>
    <property type="match status" value="1"/>
</dbReference>
<dbReference type="SUPFAM" id="SSF57362">
    <property type="entry name" value="BPTI-like"/>
    <property type="match status" value="1"/>
</dbReference>